<feature type="signal peptide" evidence="2">
    <location>
        <begin position="1"/>
        <end position="21"/>
    </location>
</feature>
<comment type="caution">
    <text evidence="3">The sequence shown here is derived from an EMBL/GenBank/DDBJ whole genome shotgun (WGS) entry which is preliminary data.</text>
</comment>
<feature type="compositionally biased region" description="Polar residues" evidence="1">
    <location>
        <begin position="69"/>
        <end position="96"/>
    </location>
</feature>
<proteinExistence type="predicted"/>
<evidence type="ECO:0000313" key="3">
    <source>
        <dbReference type="EMBL" id="MFC5582238.1"/>
    </source>
</evidence>
<evidence type="ECO:0000256" key="1">
    <source>
        <dbReference type="SAM" id="MobiDB-lite"/>
    </source>
</evidence>
<evidence type="ECO:0000256" key="2">
    <source>
        <dbReference type="SAM" id="SignalP"/>
    </source>
</evidence>
<protein>
    <recommendedName>
        <fullName evidence="5">DUF885 domain-containing protein</fullName>
    </recommendedName>
</protein>
<dbReference type="EMBL" id="JBHSNG010000016">
    <property type="protein sequence ID" value="MFC5582238.1"/>
    <property type="molecule type" value="Genomic_DNA"/>
</dbReference>
<sequence length="108" mass="11388">MRRFVASLPLALLLAACSPTPTPTPTQPATGRAAPANAALGSAEWYAWVDQSLGIDDSEGHAPQRGSAAWNQAVQNKLGQEAPQSKPGSPQWQQSVDALLRTRMPPSS</sequence>
<dbReference type="PROSITE" id="PS51257">
    <property type="entry name" value="PROKAR_LIPOPROTEIN"/>
    <property type="match status" value="1"/>
</dbReference>
<dbReference type="RefSeq" id="WP_377328136.1">
    <property type="nucleotide sequence ID" value="NZ_JBHSNG010000016.1"/>
</dbReference>
<name>A0ABW0T083_9GAMM</name>
<gene>
    <name evidence="3" type="ORF">ACFPPB_14040</name>
</gene>
<evidence type="ECO:0008006" key="5">
    <source>
        <dbReference type="Google" id="ProtNLM"/>
    </source>
</evidence>
<accession>A0ABW0T083</accession>
<evidence type="ECO:0000313" key="4">
    <source>
        <dbReference type="Proteomes" id="UP001596111"/>
    </source>
</evidence>
<keyword evidence="4" id="KW-1185">Reference proteome</keyword>
<organism evidence="3 4">
    <name type="scientific">Rhodanobacter terrae</name>
    <dbReference type="NCBI Taxonomy" id="418647"/>
    <lineage>
        <taxon>Bacteria</taxon>
        <taxon>Pseudomonadati</taxon>
        <taxon>Pseudomonadota</taxon>
        <taxon>Gammaproteobacteria</taxon>
        <taxon>Lysobacterales</taxon>
        <taxon>Rhodanobacteraceae</taxon>
        <taxon>Rhodanobacter</taxon>
    </lineage>
</organism>
<dbReference type="Proteomes" id="UP001596111">
    <property type="component" value="Unassembled WGS sequence"/>
</dbReference>
<feature type="region of interest" description="Disordered" evidence="1">
    <location>
        <begin position="55"/>
        <end position="108"/>
    </location>
</feature>
<reference evidence="4" key="1">
    <citation type="journal article" date="2019" name="Int. J. Syst. Evol. Microbiol.">
        <title>The Global Catalogue of Microorganisms (GCM) 10K type strain sequencing project: providing services to taxonomists for standard genome sequencing and annotation.</title>
        <authorList>
            <consortium name="The Broad Institute Genomics Platform"/>
            <consortium name="The Broad Institute Genome Sequencing Center for Infectious Disease"/>
            <person name="Wu L."/>
            <person name="Ma J."/>
        </authorList>
    </citation>
    <scope>NUCLEOTIDE SEQUENCE [LARGE SCALE GENOMIC DNA]</scope>
    <source>
        <strain evidence="4">CGMCC 1.13587</strain>
    </source>
</reference>
<feature type="chain" id="PRO_5046321331" description="DUF885 domain-containing protein" evidence="2">
    <location>
        <begin position="22"/>
        <end position="108"/>
    </location>
</feature>
<keyword evidence="2" id="KW-0732">Signal</keyword>